<evidence type="ECO:0000313" key="2">
    <source>
        <dbReference type="Proteomes" id="UP000595437"/>
    </source>
</evidence>
<sequence>QHINGSPWKIRISHETIYNIQYFHRIRTRNIQLPFLVPHYTSALQILISDIFNPLG</sequence>
<accession>A0A7T8QV27</accession>
<feature type="non-terminal residue" evidence="1">
    <location>
        <position position="1"/>
    </location>
</feature>
<evidence type="ECO:0000313" key="1">
    <source>
        <dbReference type="EMBL" id="QQP56137.1"/>
    </source>
</evidence>
<protein>
    <submittedName>
        <fullName evidence="1">Uncharacterized protein</fullName>
    </submittedName>
</protein>
<dbReference type="Proteomes" id="UP000595437">
    <property type="component" value="Chromosome 1"/>
</dbReference>
<name>A0A7T8QV27_CALRO</name>
<proteinExistence type="predicted"/>
<dbReference type="AlphaFoldDB" id="A0A7T8QV27"/>
<gene>
    <name evidence="1" type="ORF">FKW44_000700</name>
</gene>
<dbReference type="EMBL" id="CP045890">
    <property type="protein sequence ID" value="QQP56137.1"/>
    <property type="molecule type" value="Genomic_DNA"/>
</dbReference>
<keyword evidence="2" id="KW-1185">Reference proteome</keyword>
<reference evidence="2" key="1">
    <citation type="submission" date="2021-01" db="EMBL/GenBank/DDBJ databases">
        <title>Caligus Genome Assembly.</title>
        <authorList>
            <person name="Gallardo-Escarate C."/>
        </authorList>
    </citation>
    <scope>NUCLEOTIDE SEQUENCE [LARGE SCALE GENOMIC DNA]</scope>
</reference>
<organism evidence="1 2">
    <name type="scientific">Caligus rogercresseyi</name>
    <name type="common">Sea louse</name>
    <dbReference type="NCBI Taxonomy" id="217165"/>
    <lineage>
        <taxon>Eukaryota</taxon>
        <taxon>Metazoa</taxon>
        <taxon>Ecdysozoa</taxon>
        <taxon>Arthropoda</taxon>
        <taxon>Crustacea</taxon>
        <taxon>Multicrustacea</taxon>
        <taxon>Hexanauplia</taxon>
        <taxon>Copepoda</taxon>
        <taxon>Siphonostomatoida</taxon>
        <taxon>Caligidae</taxon>
        <taxon>Caligus</taxon>
    </lineage>
</organism>